<dbReference type="SUPFAM" id="SSF141322">
    <property type="entry name" value="NfeD domain-like"/>
    <property type="match status" value="1"/>
</dbReference>
<feature type="domain" description="NfeD-like C-terminal" evidence="6">
    <location>
        <begin position="228"/>
        <end position="283"/>
    </location>
</feature>
<dbReference type="Pfam" id="PF01957">
    <property type="entry name" value="NfeD"/>
    <property type="match status" value="1"/>
</dbReference>
<dbReference type="PANTHER" id="PTHR33507:SF4">
    <property type="entry name" value="NODULATION COMPETITIVENESS PROTEIN NFED"/>
    <property type="match status" value="1"/>
</dbReference>
<evidence type="ECO:0000313" key="8">
    <source>
        <dbReference type="EMBL" id="TMR15685.1"/>
    </source>
</evidence>
<dbReference type="AlphaFoldDB" id="A0A5S4FCK4"/>
<dbReference type="EMBL" id="VCKY01000098">
    <property type="protein sequence ID" value="TMR15685.1"/>
    <property type="molecule type" value="Genomic_DNA"/>
</dbReference>
<evidence type="ECO:0000256" key="4">
    <source>
        <dbReference type="ARBA" id="ARBA00023136"/>
    </source>
</evidence>
<dbReference type="InterPro" id="IPR002810">
    <property type="entry name" value="NfeD-like_C"/>
</dbReference>
<feature type="transmembrane region" description="Helical" evidence="5">
    <location>
        <begin position="120"/>
        <end position="153"/>
    </location>
</feature>
<comment type="caution">
    <text evidence="8">The sequence shown here is derived from an EMBL/GenBank/DDBJ whole genome shotgun (WGS) entry which is preliminary data.</text>
</comment>
<evidence type="ECO:0000259" key="7">
    <source>
        <dbReference type="Pfam" id="PF24961"/>
    </source>
</evidence>
<keyword evidence="2 5" id="KW-0812">Transmembrane</keyword>
<evidence type="ECO:0000256" key="1">
    <source>
        <dbReference type="ARBA" id="ARBA00004141"/>
    </source>
</evidence>
<reference evidence="8 9" key="1">
    <citation type="submission" date="2019-05" db="EMBL/GenBank/DDBJ databases">
        <title>Draft genome sequence of Nonomuraea turkmeniaca DSM 43926.</title>
        <authorList>
            <person name="Saricaoglu S."/>
            <person name="Isik K."/>
        </authorList>
    </citation>
    <scope>NUCLEOTIDE SEQUENCE [LARGE SCALE GENOMIC DNA]</scope>
    <source>
        <strain evidence="8 9">DSM 43926</strain>
    </source>
</reference>
<gene>
    <name evidence="8" type="ORF">ETD86_26850</name>
</gene>
<evidence type="ECO:0000313" key="9">
    <source>
        <dbReference type="Proteomes" id="UP000309128"/>
    </source>
</evidence>
<evidence type="ECO:0000256" key="2">
    <source>
        <dbReference type="ARBA" id="ARBA00022692"/>
    </source>
</evidence>
<dbReference type="PANTHER" id="PTHR33507">
    <property type="entry name" value="INNER MEMBRANE PROTEIN YBBJ"/>
    <property type="match status" value="1"/>
</dbReference>
<dbReference type="Gene3D" id="2.40.50.140">
    <property type="entry name" value="Nucleic acid-binding proteins"/>
    <property type="match status" value="1"/>
</dbReference>
<evidence type="ECO:0000259" key="6">
    <source>
        <dbReference type="Pfam" id="PF01957"/>
    </source>
</evidence>
<feature type="transmembrane region" description="Helical" evidence="5">
    <location>
        <begin position="196"/>
        <end position="216"/>
    </location>
</feature>
<sequence length="295" mass="30821">MPPLRPRRWPGCGTATSKFAVAMVREGRSIGVTEAVRLGVVDDMASSLQEALAKVDGSKVQMAGDRTSTLRTSRAEIVRDDWGLLRQAQQFLANPNLAYLLLMLGMLGLLYELASPGIGVAGIIGAVSLVLALFSLAVLPVNAAGLLLLLIAAGLFVAELFAPGIAGFAIGGGVVLVLAAVFLFDEAQGVRVDPMVALPTAVLVVILAIIAGRLVYRTRHGTAASGTAALIGRTARMDEGEGDRGRIFMDGAWWEARSIGAPLEPKQQVRVVAVDGITLLVEPQVPDPSPPDGNA</sequence>
<accession>A0A5S4FCK4</accession>
<evidence type="ECO:0000256" key="5">
    <source>
        <dbReference type="SAM" id="Phobius"/>
    </source>
</evidence>
<feature type="transmembrane region" description="Helical" evidence="5">
    <location>
        <begin position="160"/>
        <end position="184"/>
    </location>
</feature>
<keyword evidence="3 5" id="KW-1133">Transmembrane helix</keyword>
<dbReference type="InterPro" id="IPR052165">
    <property type="entry name" value="Membrane_assoc_protease"/>
</dbReference>
<feature type="transmembrane region" description="Helical" evidence="5">
    <location>
        <begin position="96"/>
        <end position="114"/>
    </location>
</feature>
<dbReference type="OrthoDB" id="5289056at2"/>
<name>A0A5S4FCK4_9ACTN</name>
<comment type="subcellular location">
    <subcellularLocation>
        <location evidence="1">Membrane</location>
        <topology evidence="1">Multi-pass membrane protein</topology>
    </subcellularLocation>
</comment>
<dbReference type="InterPro" id="IPR056739">
    <property type="entry name" value="NfeD_membrane"/>
</dbReference>
<protein>
    <submittedName>
        <fullName evidence="8">Uncharacterized protein</fullName>
    </submittedName>
</protein>
<keyword evidence="9" id="KW-1185">Reference proteome</keyword>
<dbReference type="Pfam" id="PF24961">
    <property type="entry name" value="NfeD_membrane"/>
    <property type="match status" value="1"/>
</dbReference>
<dbReference type="GO" id="GO:0016020">
    <property type="term" value="C:membrane"/>
    <property type="evidence" value="ECO:0007669"/>
    <property type="project" value="UniProtKB-SubCell"/>
</dbReference>
<proteinExistence type="predicted"/>
<keyword evidence="4 5" id="KW-0472">Membrane</keyword>
<organism evidence="8 9">
    <name type="scientific">Nonomuraea turkmeniaca</name>
    <dbReference type="NCBI Taxonomy" id="103838"/>
    <lineage>
        <taxon>Bacteria</taxon>
        <taxon>Bacillati</taxon>
        <taxon>Actinomycetota</taxon>
        <taxon>Actinomycetes</taxon>
        <taxon>Streptosporangiales</taxon>
        <taxon>Streptosporangiaceae</taxon>
        <taxon>Nonomuraea</taxon>
    </lineage>
</organism>
<dbReference type="Proteomes" id="UP000309128">
    <property type="component" value="Unassembled WGS sequence"/>
</dbReference>
<dbReference type="Gene3D" id="3.90.226.10">
    <property type="entry name" value="2-enoyl-CoA Hydratase, Chain A, domain 1"/>
    <property type="match status" value="1"/>
</dbReference>
<dbReference type="InterPro" id="IPR012340">
    <property type="entry name" value="NA-bd_OB-fold"/>
</dbReference>
<feature type="domain" description="NfeD integral membrane" evidence="7">
    <location>
        <begin position="96"/>
        <end position="210"/>
    </location>
</feature>
<evidence type="ECO:0000256" key="3">
    <source>
        <dbReference type="ARBA" id="ARBA00022989"/>
    </source>
</evidence>